<dbReference type="PANTHER" id="PTHR43798">
    <property type="entry name" value="MONOACYLGLYCEROL LIPASE"/>
    <property type="match status" value="1"/>
</dbReference>
<dbReference type="KEGG" id="fax:FUAX_02340"/>
<evidence type="ECO:0000313" key="2">
    <source>
        <dbReference type="EMBL" id="BDD07802.1"/>
    </source>
</evidence>
<dbReference type="Gene3D" id="3.40.50.1820">
    <property type="entry name" value="alpha/beta hydrolase"/>
    <property type="match status" value="1"/>
</dbReference>
<dbReference type="GO" id="GO:0046464">
    <property type="term" value="P:acylglycerol catabolic process"/>
    <property type="evidence" value="ECO:0007669"/>
    <property type="project" value="TreeGrafter"/>
</dbReference>
<dbReference type="SUPFAM" id="SSF53474">
    <property type="entry name" value="alpha/beta-Hydrolases"/>
    <property type="match status" value="1"/>
</dbReference>
<proteinExistence type="predicted"/>
<evidence type="ECO:0000259" key="1">
    <source>
        <dbReference type="Pfam" id="PF12697"/>
    </source>
</evidence>
<dbReference type="PRINTS" id="PR00412">
    <property type="entry name" value="EPOXHYDRLASE"/>
</dbReference>
<reference evidence="2 3" key="1">
    <citation type="submission" date="2021-12" db="EMBL/GenBank/DDBJ databases">
        <title>Genome sequencing of bacteria with rrn-lacking chromosome and rrn-plasmid.</title>
        <authorList>
            <person name="Anda M."/>
            <person name="Iwasaki W."/>
        </authorList>
    </citation>
    <scope>NUCLEOTIDE SEQUENCE [LARGE SCALE GENOMIC DNA]</scope>
    <source>
        <strain evidence="2 3">DSM 100852</strain>
    </source>
</reference>
<dbReference type="PRINTS" id="PR00111">
    <property type="entry name" value="ABHYDROLASE"/>
</dbReference>
<protein>
    <submittedName>
        <fullName evidence="2">Alpha/beta hydrolase</fullName>
    </submittedName>
</protein>
<organism evidence="2 3">
    <name type="scientific">Fulvitalea axinellae</name>
    <dbReference type="NCBI Taxonomy" id="1182444"/>
    <lineage>
        <taxon>Bacteria</taxon>
        <taxon>Pseudomonadati</taxon>
        <taxon>Bacteroidota</taxon>
        <taxon>Cytophagia</taxon>
        <taxon>Cytophagales</taxon>
        <taxon>Persicobacteraceae</taxon>
        <taxon>Fulvitalea</taxon>
    </lineage>
</organism>
<accession>A0AAU9CLR0</accession>
<dbReference type="GO" id="GO:0047372">
    <property type="term" value="F:monoacylglycerol lipase activity"/>
    <property type="evidence" value="ECO:0007669"/>
    <property type="project" value="TreeGrafter"/>
</dbReference>
<dbReference type="Proteomes" id="UP001348817">
    <property type="component" value="Chromosome"/>
</dbReference>
<dbReference type="AlphaFoldDB" id="A0AAU9CLR0"/>
<keyword evidence="2" id="KW-0378">Hydrolase</keyword>
<gene>
    <name evidence="2" type="ORF">FUAX_02340</name>
</gene>
<feature type="domain" description="AB hydrolase-1" evidence="1">
    <location>
        <begin position="28"/>
        <end position="263"/>
    </location>
</feature>
<dbReference type="InterPro" id="IPR029058">
    <property type="entry name" value="AB_hydrolase_fold"/>
</dbReference>
<dbReference type="EMBL" id="AP025314">
    <property type="protein sequence ID" value="BDD07802.1"/>
    <property type="molecule type" value="Genomic_DNA"/>
</dbReference>
<name>A0AAU9CLR0_9BACT</name>
<dbReference type="InterPro" id="IPR000639">
    <property type="entry name" value="Epox_hydrolase-like"/>
</dbReference>
<keyword evidence="3" id="KW-1185">Reference proteome</keyword>
<dbReference type="Pfam" id="PF12697">
    <property type="entry name" value="Abhydrolase_6"/>
    <property type="match status" value="1"/>
</dbReference>
<dbReference type="PANTHER" id="PTHR43798:SF33">
    <property type="entry name" value="HYDROLASE, PUTATIVE (AFU_ORTHOLOGUE AFUA_2G14860)-RELATED"/>
    <property type="match status" value="1"/>
</dbReference>
<dbReference type="InterPro" id="IPR050266">
    <property type="entry name" value="AB_hydrolase_sf"/>
</dbReference>
<dbReference type="RefSeq" id="WP_338393107.1">
    <property type="nucleotide sequence ID" value="NZ_AP025314.1"/>
</dbReference>
<dbReference type="InterPro" id="IPR000073">
    <property type="entry name" value="AB_hydrolase_1"/>
</dbReference>
<evidence type="ECO:0000313" key="3">
    <source>
        <dbReference type="Proteomes" id="UP001348817"/>
    </source>
</evidence>
<dbReference type="GO" id="GO:0016020">
    <property type="term" value="C:membrane"/>
    <property type="evidence" value="ECO:0007669"/>
    <property type="project" value="TreeGrafter"/>
</dbReference>
<sequence>MGNWVLENSFDFRGREIRWGVRGRGKALVIVHGTPWSSFSLRHLISGLSDRYRVYYYDLLGYGQSDKSDGDVSLGIQNEALTALLDFWELDRPVVIGHDFGGATVFRTHLLNGKRYEKLVVIDPVAISPWGSPFFNHVNKHEEAFSGMPDYIHEAVVGAYIKTAAHGNLDQETIEGIIEPWTGEKGKAAFYRQIAQADQKYTDQIQGRYKDIKIPTLILWGEDDVWIPLEKGEKLNGLIPGSQLITVPESGHLVIEERPRELITEIEKFIERPAP</sequence>